<accession>A0A1H0K0L9</accession>
<dbReference type="STRING" id="745820.SAMN04488053_11563"/>
<sequence length="155" mass="17572">MIIITACGAQSTETDQLPEEMPEDFEVILQFGMRQPPNELNTIEETFTKDLITEGPATTEFPLSGEEREFIYTEMREANVLDVAENQGGSSCKEPHYSYDLEMTAAGDTYKESWDTSCENPNTNAWESFMDSMMAEIIEPRPEYQELPEPTGGYE</sequence>
<dbReference type="Proteomes" id="UP000198778">
    <property type="component" value="Unassembled WGS sequence"/>
</dbReference>
<organism evidence="1 2">
    <name type="scientific">Alkalicoccus daliensis</name>
    <dbReference type="NCBI Taxonomy" id="745820"/>
    <lineage>
        <taxon>Bacteria</taxon>
        <taxon>Bacillati</taxon>
        <taxon>Bacillota</taxon>
        <taxon>Bacilli</taxon>
        <taxon>Bacillales</taxon>
        <taxon>Bacillaceae</taxon>
        <taxon>Alkalicoccus</taxon>
    </lineage>
</organism>
<evidence type="ECO:0000313" key="2">
    <source>
        <dbReference type="Proteomes" id="UP000198778"/>
    </source>
</evidence>
<dbReference type="OrthoDB" id="1954789at2"/>
<dbReference type="EMBL" id="FNIL01000015">
    <property type="protein sequence ID" value="SDO49555.1"/>
    <property type="molecule type" value="Genomic_DNA"/>
</dbReference>
<reference evidence="2" key="1">
    <citation type="submission" date="2016-10" db="EMBL/GenBank/DDBJ databases">
        <authorList>
            <person name="Varghese N."/>
            <person name="Submissions S."/>
        </authorList>
    </citation>
    <scope>NUCLEOTIDE SEQUENCE [LARGE SCALE GENOMIC DNA]</scope>
    <source>
        <strain evidence="2">CGMCC 1.10369</strain>
    </source>
</reference>
<keyword evidence="2" id="KW-1185">Reference proteome</keyword>
<proteinExistence type="predicted"/>
<protein>
    <submittedName>
        <fullName evidence="1">Uncharacterized protein</fullName>
    </submittedName>
</protein>
<gene>
    <name evidence="1" type="ORF">SAMN04488053_11563</name>
</gene>
<evidence type="ECO:0000313" key="1">
    <source>
        <dbReference type="EMBL" id="SDO49555.1"/>
    </source>
</evidence>
<name>A0A1H0K0L9_9BACI</name>
<dbReference type="RefSeq" id="WP_139148972.1">
    <property type="nucleotide sequence ID" value="NZ_FNIL01000015.1"/>
</dbReference>
<dbReference type="AlphaFoldDB" id="A0A1H0K0L9"/>